<evidence type="ECO:0000313" key="1">
    <source>
        <dbReference type="EMBL" id="KAG5524045.1"/>
    </source>
</evidence>
<dbReference type="EMBL" id="JACTNZ010000011">
    <property type="protein sequence ID" value="KAG5524045.1"/>
    <property type="molecule type" value="Genomic_DNA"/>
</dbReference>
<comment type="caution">
    <text evidence="1">The sequence shown here is derived from an EMBL/GenBank/DDBJ whole genome shotgun (WGS) entry which is preliminary data.</text>
</comment>
<keyword evidence="2" id="KW-1185">Reference proteome</keyword>
<protein>
    <submittedName>
        <fullName evidence="1">Uncharacterized protein</fullName>
    </submittedName>
</protein>
<accession>A0AAV6I8E3</accession>
<sequence>MLLICRNRLTSCADPFSALKVNMDTTVLNLTKRSNLMTWVNPDLGESGKELEVVQMPMEYILQQVALPGSGE</sequence>
<proteinExistence type="predicted"/>
<reference evidence="1" key="1">
    <citation type="submission" date="2020-08" db="EMBL/GenBank/DDBJ databases">
        <title>Plant Genome Project.</title>
        <authorList>
            <person name="Zhang R.-G."/>
        </authorList>
    </citation>
    <scope>NUCLEOTIDE SEQUENCE</scope>
    <source>
        <strain evidence="1">WSP0</strain>
        <tissue evidence="1">Leaf</tissue>
    </source>
</reference>
<name>A0AAV6I8E3_9ERIC</name>
<dbReference type="AlphaFoldDB" id="A0AAV6I8E3"/>
<dbReference type="Proteomes" id="UP000823749">
    <property type="component" value="Chromosome 11"/>
</dbReference>
<organism evidence="1 2">
    <name type="scientific">Rhododendron griersonianum</name>
    <dbReference type="NCBI Taxonomy" id="479676"/>
    <lineage>
        <taxon>Eukaryota</taxon>
        <taxon>Viridiplantae</taxon>
        <taxon>Streptophyta</taxon>
        <taxon>Embryophyta</taxon>
        <taxon>Tracheophyta</taxon>
        <taxon>Spermatophyta</taxon>
        <taxon>Magnoliopsida</taxon>
        <taxon>eudicotyledons</taxon>
        <taxon>Gunneridae</taxon>
        <taxon>Pentapetalae</taxon>
        <taxon>asterids</taxon>
        <taxon>Ericales</taxon>
        <taxon>Ericaceae</taxon>
        <taxon>Ericoideae</taxon>
        <taxon>Rhodoreae</taxon>
        <taxon>Rhododendron</taxon>
    </lineage>
</organism>
<evidence type="ECO:0000313" key="2">
    <source>
        <dbReference type="Proteomes" id="UP000823749"/>
    </source>
</evidence>
<gene>
    <name evidence="1" type="ORF">RHGRI_030899</name>
</gene>